<dbReference type="PANTHER" id="PTHR19338">
    <property type="entry name" value="TRANSLOCASE OF INNER MITOCHONDRIAL MEMBRANE 13 HOMOLOG"/>
    <property type="match status" value="1"/>
</dbReference>
<accession>A0ABU6QDS0</accession>
<dbReference type="InterPro" id="IPR002182">
    <property type="entry name" value="NB-ARC"/>
</dbReference>
<name>A0ABU6QDS0_9FABA</name>
<comment type="caution">
    <text evidence="6">The sequence shown here is derived from an EMBL/GenBank/DDBJ whole genome shotgun (WGS) entry which is preliminary data.</text>
</comment>
<keyword evidence="7" id="KW-1185">Reference proteome</keyword>
<evidence type="ECO:0000256" key="2">
    <source>
        <dbReference type="ARBA" id="ARBA00022741"/>
    </source>
</evidence>
<proteinExistence type="predicted"/>
<protein>
    <recommendedName>
        <fullName evidence="8">Disease resistance RPP13-like protein 1</fullName>
    </recommendedName>
</protein>
<dbReference type="EMBL" id="JASCZI010000210">
    <property type="protein sequence ID" value="MED6110079.1"/>
    <property type="molecule type" value="Genomic_DNA"/>
</dbReference>
<evidence type="ECO:0008006" key="8">
    <source>
        <dbReference type="Google" id="ProtNLM"/>
    </source>
</evidence>
<dbReference type="Pfam" id="PF00931">
    <property type="entry name" value="NB-ARC"/>
    <property type="match status" value="1"/>
</dbReference>
<feature type="domain" description="Disease resistance N-terminal" evidence="5">
    <location>
        <begin position="39"/>
        <end position="103"/>
    </location>
</feature>
<gene>
    <name evidence="6" type="ORF">PIB30_039615</name>
</gene>
<evidence type="ECO:0000256" key="3">
    <source>
        <dbReference type="ARBA" id="ARBA00022821"/>
    </source>
</evidence>
<organism evidence="6 7">
    <name type="scientific">Stylosanthes scabra</name>
    <dbReference type="NCBI Taxonomy" id="79078"/>
    <lineage>
        <taxon>Eukaryota</taxon>
        <taxon>Viridiplantae</taxon>
        <taxon>Streptophyta</taxon>
        <taxon>Embryophyta</taxon>
        <taxon>Tracheophyta</taxon>
        <taxon>Spermatophyta</taxon>
        <taxon>Magnoliopsida</taxon>
        <taxon>eudicotyledons</taxon>
        <taxon>Gunneridae</taxon>
        <taxon>Pentapetalae</taxon>
        <taxon>rosids</taxon>
        <taxon>fabids</taxon>
        <taxon>Fabales</taxon>
        <taxon>Fabaceae</taxon>
        <taxon>Papilionoideae</taxon>
        <taxon>50 kb inversion clade</taxon>
        <taxon>dalbergioids sensu lato</taxon>
        <taxon>Dalbergieae</taxon>
        <taxon>Pterocarpus clade</taxon>
        <taxon>Stylosanthes</taxon>
    </lineage>
</organism>
<feature type="domain" description="NB-ARC" evidence="4">
    <location>
        <begin position="168"/>
        <end position="242"/>
    </location>
</feature>
<reference evidence="6 7" key="1">
    <citation type="journal article" date="2023" name="Plants (Basel)">
        <title>Bridging the Gap: Combining Genomics and Transcriptomics Approaches to Understand Stylosanthes scabra, an Orphan Legume from the Brazilian Caatinga.</title>
        <authorList>
            <person name="Ferreira-Neto J.R.C."/>
            <person name="da Silva M.D."/>
            <person name="Binneck E."/>
            <person name="de Melo N.F."/>
            <person name="da Silva R.H."/>
            <person name="de Melo A.L.T.M."/>
            <person name="Pandolfi V."/>
            <person name="Bustamante F.O."/>
            <person name="Brasileiro-Vidal A.C."/>
            <person name="Benko-Iseppon A.M."/>
        </authorList>
    </citation>
    <scope>NUCLEOTIDE SEQUENCE [LARGE SCALE GENOMIC DNA]</scope>
    <source>
        <tissue evidence="6">Leaves</tissue>
    </source>
</reference>
<keyword evidence="1" id="KW-0677">Repeat</keyword>
<dbReference type="Proteomes" id="UP001341840">
    <property type="component" value="Unassembled WGS sequence"/>
</dbReference>
<evidence type="ECO:0000259" key="4">
    <source>
        <dbReference type="Pfam" id="PF00931"/>
    </source>
</evidence>
<evidence type="ECO:0000259" key="5">
    <source>
        <dbReference type="Pfam" id="PF18052"/>
    </source>
</evidence>
<evidence type="ECO:0000313" key="7">
    <source>
        <dbReference type="Proteomes" id="UP001341840"/>
    </source>
</evidence>
<dbReference type="PANTHER" id="PTHR19338:SF73">
    <property type="entry name" value="DISEASE RESISTANCE PROTEIN RGA2-LIKE"/>
    <property type="match status" value="1"/>
</dbReference>
<evidence type="ECO:0000256" key="1">
    <source>
        <dbReference type="ARBA" id="ARBA00022737"/>
    </source>
</evidence>
<keyword evidence="3" id="KW-0611">Plant defense</keyword>
<sequence length="268" mass="29965">MAGALVGGAFLSGFINVVFDRFLSAEAANLVLGKKLGLELIERLQSALMAAEALVSDAEQKQLGNEPVRKWLHSLRDAVYKADDLLDCVFTKANTRKQAPVRSFFPSLILNSKDREMIVEIERVVRRIEDLEKCKESLALEKIPTRSCSSWRTPSTSLVRENVYGREDDQVALIKMLHDNNQHQLSVISVVGIGGVGKTTLAQCVYNNAELMKGFDLKAWIYVSEDFDVVEITRNVIKEISQDCCQNRSSLLFLMMFGVMMVMNGAIL</sequence>
<evidence type="ECO:0000313" key="6">
    <source>
        <dbReference type="EMBL" id="MED6110079.1"/>
    </source>
</evidence>
<dbReference type="Gene3D" id="1.20.5.4130">
    <property type="match status" value="1"/>
</dbReference>
<dbReference type="SUPFAM" id="SSF52540">
    <property type="entry name" value="P-loop containing nucleoside triphosphate hydrolases"/>
    <property type="match status" value="1"/>
</dbReference>
<dbReference type="InterPro" id="IPR041118">
    <property type="entry name" value="Rx_N"/>
</dbReference>
<dbReference type="Gene3D" id="3.40.50.300">
    <property type="entry name" value="P-loop containing nucleotide triphosphate hydrolases"/>
    <property type="match status" value="1"/>
</dbReference>
<keyword evidence="2" id="KW-0547">Nucleotide-binding</keyword>
<dbReference type="Pfam" id="PF18052">
    <property type="entry name" value="Rx_N"/>
    <property type="match status" value="1"/>
</dbReference>
<dbReference type="InterPro" id="IPR027417">
    <property type="entry name" value="P-loop_NTPase"/>
</dbReference>